<evidence type="ECO:0000313" key="2">
    <source>
        <dbReference type="Proteomes" id="UP001054252"/>
    </source>
</evidence>
<keyword evidence="2" id="KW-1185">Reference proteome</keyword>
<organism evidence="1 2">
    <name type="scientific">Rubroshorea leprosula</name>
    <dbReference type="NCBI Taxonomy" id="152421"/>
    <lineage>
        <taxon>Eukaryota</taxon>
        <taxon>Viridiplantae</taxon>
        <taxon>Streptophyta</taxon>
        <taxon>Embryophyta</taxon>
        <taxon>Tracheophyta</taxon>
        <taxon>Spermatophyta</taxon>
        <taxon>Magnoliopsida</taxon>
        <taxon>eudicotyledons</taxon>
        <taxon>Gunneridae</taxon>
        <taxon>Pentapetalae</taxon>
        <taxon>rosids</taxon>
        <taxon>malvids</taxon>
        <taxon>Malvales</taxon>
        <taxon>Dipterocarpaceae</taxon>
        <taxon>Rubroshorea</taxon>
    </lineage>
</organism>
<sequence length="53" mass="5931">MFDIIGVLILDSGQGRVDKRKDTDKRQCSSQWRRLGLGFVKGIVCVVPAHFPS</sequence>
<gene>
    <name evidence="1" type="ORF">SLEP1_g35472</name>
</gene>
<protein>
    <submittedName>
        <fullName evidence="1">Uncharacterized protein</fullName>
    </submittedName>
</protein>
<comment type="caution">
    <text evidence="1">The sequence shown here is derived from an EMBL/GenBank/DDBJ whole genome shotgun (WGS) entry which is preliminary data.</text>
</comment>
<dbReference type="Proteomes" id="UP001054252">
    <property type="component" value="Unassembled WGS sequence"/>
</dbReference>
<proteinExistence type="predicted"/>
<dbReference type="EMBL" id="BPVZ01000071">
    <property type="protein sequence ID" value="GKV26120.1"/>
    <property type="molecule type" value="Genomic_DNA"/>
</dbReference>
<reference evidence="1 2" key="1">
    <citation type="journal article" date="2021" name="Commun. Biol.">
        <title>The genome of Shorea leprosula (Dipterocarpaceae) highlights the ecological relevance of drought in aseasonal tropical rainforests.</title>
        <authorList>
            <person name="Ng K.K.S."/>
            <person name="Kobayashi M.J."/>
            <person name="Fawcett J.A."/>
            <person name="Hatakeyama M."/>
            <person name="Paape T."/>
            <person name="Ng C.H."/>
            <person name="Ang C.C."/>
            <person name="Tnah L.H."/>
            <person name="Lee C.T."/>
            <person name="Nishiyama T."/>
            <person name="Sese J."/>
            <person name="O'Brien M.J."/>
            <person name="Copetti D."/>
            <person name="Mohd Noor M.I."/>
            <person name="Ong R.C."/>
            <person name="Putra M."/>
            <person name="Sireger I.Z."/>
            <person name="Indrioko S."/>
            <person name="Kosugi Y."/>
            <person name="Izuno A."/>
            <person name="Isagi Y."/>
            <person name="Lee S.L."/>
            <person name="Shimizu K.K."/>
        </authorList>
    </citation>
    <scope>NUCLEOTIDE SEQUENCE [LARGE SCALE GENOMIC DNA]</scope>
    <source>
        <strain evidence="1">214</strain>
    </source>
</reference>
<evidence type="ECO:0000313" key="1">
    <source>
        <dbReference type="EMBL" id="GKV26120.1"/>
    </source>
</evidence>
<dbReference type="AlphaFoldDB" id="A0AAV5KNM7"/>
<accession>A0AAV5KNM7</accession>
<name>A0AAV5KNM7_9ROSI</name>